<evidence type="ECO:0000313" key="2">
    <source>
        <dbReference type="EMBL" id="RBQ17545.1"/>
    </source>
</evidence>
<dbReference type="RefSeq" id="WP_113983111.1">
    <property type="nucleotide sequence ID" value="NZ_QMEY01000011.1"/>
</dbReference>
<feature type="transmembrane region" description="Helical" evidence="1">
    <location>
        <begin position="146"/>
        <end position="166"/>
    </location>
</feature>
<evidence type="ECO:0008006" key="4">
    <source>
        <dbReference type="Google" id="ProtNLM"/>
    </source>
</evidence>
<keyword evidence="1" id="KW-0812">Transmembrane</keyword>
<evidence type="ECO:0000256" key="1">
    <source>
        <dbReference type="SAM" id="Phobius"/>
    </source>
</evidence>
<sequence length="231" mass="23891">MGIEVQIRTKGLVVAGFVALVTGAAAMLGLHVTAGLDPMHGLISEYAFAPAGWLLGVSLTCFAAGAALFAMAMVRAAASKRVALLVAAWGACMMLVGAFPTDRPGVPLSMSGGIHRYAALVAFLAMPLAGLILARLVTRDRWATAMRVLCGVALACLVAVVVPYVLRFVGIEVSNDDIPAGLTQRLVVVTELGVLVLLGRSLLLRCRDKAAAVRRGAMGERAADKAPALAS</sequence>
<gene>
    <name evidence="2" type="ORF">DP939_24600</name>
</gene>
<reference evidence="2 3" key="1">
    <citation type="submission" date="2018-06" db="EMBL/GenBank/DDBJ databases">
        <title>Sphaerisporangium craniellae sp. nov., isolated from a marine sponge in the South China Sea.</title>
        <authorList>
            <person name="Li L."/>
        </authorList>
    </citation>
    <scope>NUCLEOTIDE SEQUENCE [LARGE SCALE GENOMIC DNA]</scope>
    <source>
        <strain evidence="2 3">LHW63015</strain>
    </source>
</reference>
<keyword evidence="1" id="KW-0472">Membrane</keyword>
<feature type="transmembrane region" description="Helical" evidence="1">
    <location>
        <begin position="186"/>
        <end position="204"/>
    </location>
</feature>
<accession>A0A366LUA9</accession>
<feature type="transmembrane region" description="Helical" evidence="1">
    <location>
        <begin position="12"/>
        <end position="34"/>
    </location>
</feature>
<dbReference type="EMBL" id="QMEY01000011">
    <property type="protein sequence ID" value="RBQ17545.1"/>
    <property type="molecule type" value="Genomic_DNA"/>
</dbReference>
<dbReference type="Proteomes" id="UP000253303">
    <property type="component" value="Unassembled WGS sequence"/>
</dbReference>
<feature type="transmembrane region" description="Helical" evidence="1">
    <location>
        <begin position="82"/>
        <end position="99"/>
    </location>
</feature>
<comment type="caution">
    <text evidence="2">The sequence shown here is derived from an EMBL/GenBank/DDBJ whole genome shotgun (WGS) entry which is preliminary data.</text>
</comment>
<keyword evidence="3" id="KW-1185">Reference proteome</keyword>
<proteinExistence type="predicted"/>
<name>A0A366LUA9_9ACTN</name>
<dbReference type="OrthoDB" id="5143386at2"/>
<dbReference type="InterPro" id="IPR009339">
    <property type="entry name" value="DUF998"/>
</dbReference>
<feature type="transmembrane region" description="Helical" evidence="1">
    <location>
        <begin position="114"/>
        <end position="134"/>
    </location>
</feature>
<dbReference type="AlphaFoldDB" id="A0A366LUA9"/>
<keyword evidence="1" id="KW-1133">Transmembrane helix</keyword>
<evidence type="ECO:0000313" key="3">
    <source>
        <dbReference type="Proteomes" id="UP000253303"/>
    </source>
</evidence>
<feature type="transmembrane region" description="Helical" evidence="1">
    <location>
        <begin position="46"/>
        <end position="70"/>
    </location>
</feature>
<protein>
    <recommendedName>
        <fullName evidence="4">DUF998 domain-containing protein</fullName>
    </recommendedName>
</protein>
<organism evidence="2 3">
    <name type="scientific">Spongiactinospora rosea</name>
    <dbReference type="NCBI Taxonomy" id="2248750"/>
    <lineage>
        <taxon>Bacteria</taxon>
        <taxon>Bacillati</taxon>
        <taxon>Actinomycetota</taxon>
        <taxon>Actinomycetes</taxon>
        <taxon>Streptosporangiales</taxon>
        <taxon>Streptosporangiaceae</taxon>
        <taxon>Spongiactinospora</taxon>
    </lineage>
</organism>
<dbReference type="Pfam" id="PF06197">
    <property type="entry name" value="DUF998"/>
    <property type="match status" value="1"/>
</dbReference>